<sequence>MSEPSSSETPAGRAPSDGERRGRNAARTKAEILAAGRAEFSARGFEGARVDAIAERAGANKRLLYHYFGNKEELYCAVLLDAYQEIRRGERALSLDRYGPVEAMDRLVRFTFRHFLANPWFTRLLTTENLENARFLKTLPDIPALHSPLVGQIETIIARGAEKGLFRRDADPIQLYISVAALGYFYVSNMKTLSVIFARDLEDIAMVQEREAHAVEMVLDYLKTGA</sequence>
<keyword evidence="6" id="KW-1185">Reference proteome</keyword>
<dbReference type="InterPro" id="IPR001647">
    <property type="entry name" value="HTH_TetR"/>
</dbReference>
<organism evidence="5 6">
    <name type="scientific">Arsenicitalea aurantiaca</name>
    <dbReference type="NCBI Taxonomy" id="1783274"/>
    <lineage>
        <taxon>Bacteria</taxon>
        <taxon>Pseudomonadati</taxon>
        <taxon>Pseudomonadota</taxon>
        <taxon>Alphaproteobacteria</taxon>
        <taxon>Hyphomicrobiales</taxon>
        <taxon>Devosiaceae</taxon>
        <taxon>Arsenicitalea</taxon>
    </lineage>
</organism>
<dbReference type="Pfam" id="PF17938">
    <property type="entry name" value="TetR_C_29"/>
    <property type="match status" value="1"/>
</dbReference>
<dbReference type="RefSeq" id="WP_127188830.1">
    <property type="nucleotide sequence ID" value="NZ_RZNJ01000004.1"/>
</dbReference>
<accession>A0A433X7M5</accession>
<dbReference type="GO" id="GO:0003677">
    <property type="term" value="F:DNA binding"/>
    <property type="evidence" value="ECO:0007669"/>
    <property type="project" value="UniProtKB-UniRule"/>
</dbReference>
<proteinExistence type="predicted"/>
<evidence type="ECO:0000313" key="5">
    <source>
        <dbReference type="EMBL" id="RUT30050.1"/>
    </source>
</evidence>
<feature type="domain" description="HTH tetR-type" evidence="4">
    <location>
        <begin position="26"/>
        <end position="86"/>
    </location>
</feature>
<dbReference type="PANTHER" id="PTHR30328:SF54">
    <property type="entry name" value="HTH-TYPE TRANSCRIPTIONAL REPRESSOR SCO4008"/>
    <property type="match status" value="1"/>
</dbReference>
<feature type="region of interest" description="Disordered" evidence="3">
    <location>
        <begin position="1"/>
        <end position="27"/>
    </location>
</feature>
<keyword evidence="1 2" id="KW-0238">DNA-binding</keyword>
<dbReference type="Pfam" id="PF00440">
    <property type="entry name" value="TetR_N"/>
    <property type="match status" value="1"/>
</dbReference>
<evidence type="ECO:0000259" key="4">
    <source>
        <dbReference type="PROSITE" id="PS50977"/>
    </source>
</evidence>
<reference evidence="5 6" key="1">
    <citation type="journal article" date="2016" name="Int. J. Syst. Evol. Microbiol.">
        <title>Arsenicitalea aurantiaca gen. nov., sp. nov., a new member of the family Hyphomicrobiaceae, isolated from high-arsenic sediment.</title>
        <authorList>
            <person name="Mu Y."/>
            <person name="Zhou L."/>
            <person name="Zeng X.C."/>
            <person name="Liu L."/>
            <person name="Pan Y."/>
            <person name="Chen X."/>
            <person name="Wang J."/>
            <person name="Li S."/>
            <person name="Li W.J."/>
            <person name="Wang Y."/>
        </authorList>
    </citation>
    <scope>NUCLEOTIDE SEQUENCE [LARGE SCALE GENOMIC DNA]</scope>
    <source>
        <strain evidence="5 6">42-50</strain>
    </source>
</reference>
<dbReference type="InterPro" id="IPR050109">
    <property type="entry name" value="HTH-type_TetR-like_transc_reg"/>
</dbReference>
<dbReference type="PROSITE" id="PS50977">
    <property type="entry name" value="HTH_TETR_2"/>
    <property type="match status" value="1"/>
</dbReference>
<dbReference type="AlphaFoldDB" id="A0A433X7M5"/>
<dbReference type="Proteomes" id="UP000281547">
    <property type="component" value="Unassembled WGS sequence"/>
</dbReference>
<gene>
    <name evidence="5" type="ORF">EMQ25_12015</name>
</gene>
<dbReference type="InterPro" id="IPR009057">
    <property type="entry name" value="Homeodomain-like_sf"/>
</dbReference>
<dbReference type="SUPFAM" id="SSF46689">
    <property type="entry name" value="Homeodomain-like"/>
    <property type="match status" value="1"/>
</dbReference>
<dbReference type="Gene3D" id="1.10.357.10">
    <property type="entry name" value="Tetracycline Repressor, domain 2"/>
    <property type="match status" value="1"/>
</dbReference>
<evidence type="ECO:0000256" key="2">
    <source>
        <dbReference type="PROSITE-ProRule" id="PRU00335"/>
    </source>
</evidence>
<feature type="DNA-binding region" description="H-T-H motif" evidence="2">
    <location>
        <begin position="49"/>
        <end position="68"/>
    </location>
</feature>
<evidence type="ECO:0000313" key="6">
    <source>
        <dbReference type="Proteomes" id="UP000281547"/>
    </source>
</evidence>
<comment type="caution">
    <text evidence="5">The sequence shown here is derived from an EMBL/GenBank/DDBJ whole genome shotgun (WGS) entry which is preliminary data.</text>
</comment>
<dbReference type="InterPro" id="IPR036271">
    <property type="entry name" value="Tet_transcr_reg_TetR-rel_C_sf"/>
</dbReference>
<dbReference type="EMBL" id="RZNJ01000004">
    <property type="protein sequence ID" value="RUT30050.1"/>
    <property type="molecule type" value="Genomic_DNA"/>
</dbReference>
<dbReference type="PANTHER" id="PTHR30328">
    <property type="entry name" value="TRANSCRIPTIONAL REPRESSOR"/>
    <property type="match status" value="1"/>
</dbReference>
<dbReference type="InterPro" id="IPR041474">
    <property type="entry name" value="NicS_C"/>
</dbReference>
<evidence type="ECO:0000256" key="3">
    <source>
        <dbReference type="SAM" id="MobiDB-lite"/>
    </source>
</evidence>
<dbReference type="OrthoDB" id="2356263at2"/>
<name>A0A433X7M5_9HYPH</name>
<dbReference type="PRINTS" id="PR00455">
    <property type="entry name" value="HTHTETR"/>
</dbReference>
<evidence type="ECO:0000256" key="1">
    <source>
        <dbReference type="ARBA" id="ARBA00023125"/>
    </source>
</evidence>
<protein>
    <submittedName>
        <fullName evidence="5">TetR/AcrR family transcriptional regulator</fullName>
    </submittedName>
</protein>
<dbReference type="SUPFAM" id="SSF48498">
    <property type="entry name" value="Tetracyclin repressor-like, C-terminal domain"/>
    <property type="match status" value="1"/>
</dbReference>